<evidence type="ECO:0000256" key="1">
    <source>
        <dbReference type="ARBA" id="ARBA00022962"/>
    </source>
</evidence>
<dbReference type="GO" id="GO:0016740">
    <property type="term" value="F:transferase activity"/>
    <property type="evidence" value="ECO:0007669"/>
    <property type="project" value="UniProtKB-KW"/>
</dbReference>
<dbReference type="GO" id="GO:0005829">
    <property type="term" value="C:cytosol"/>
    <property type="evidence" value="ECO:0007669"/>
    <property type="project" value="TreeGrafter"/>
</dbReference>
<evidence type="ECO:0000313" key="4">
    <source>
        <dbReference type="Proteomes" id="UP000000505"/>
    </source>
</evidence>
<dbReference type="PANTHER" id="PTHR43418:SF15">
    <property type="entry name" value="GLUTAMINE AMIDOTRANSFERASE DOMAIN-CONTAINING PROTEIN"/>
    <property type="match status" value="1"/>
</dbReference>
<dbReference type="GO" id="GO:0000162">
    <property type="term" value="P:L-tryptophan biosynthetic process"/>
    <property type="evidence" value="ECO:0007669"/>
    <property type="project" value="TreeGrafter"/>
</dbReference>
<dbReference type="EMBL" id="CP002244">
    <property type="protein sequence ID" value="AEI75140.1"/>
    <property type="molecule type" value="Genomic_DNA"/>
</dbReference>
<dbReference type="Pfam" id="PF00117">
    <property type="entry name" value="GATase"/>
    <property type="match status" value="1"/>
</dbReference>
<name>F7XYG4_TREPP</name>
<dbReference type="SUPFAM" id="SSF52317">
    <property type="entry name" value="Class I glutamine amidotransferase-like"/>
    <property type="match status" value="1"/>
</dbReference>
<dbReference type="Proteomes" id="UP000000505">
    <property type="component" value="Chromosome"/>
</dbReference>
<dbReference type="OrthoDB" id="9786812at2"/>
<dbReference type="KEGG" id="tpn:TPPCIT_083"/>
<dbReference type="GO" id="GO:0004049">
    <property type="term" value="F:anthranilate synthase activity"/>
    <property type="evidence" value="ECO:0007669"/>
    <property type="project" value="TreeGrafter"/>
</dbReference>
<accession>F7XYG4</accession>
<evidence type="ECO:0000259" key="2">
    <source>
        <dbReference type="Pfam" id="PF00117"/>
    </source>
</evidence>
<keyword evidence="1 3" id="KW-0315">Glutamine amidotransferase</keyword>
<reference evidence="3 4" key="2">
    <citation type="journal article" date="2011" name="Curr. Biol.">
        <title>An interdependent metabolic patchwork in the nested symbiosis of mealybugs.</title>
        <authorList>
            <person name="McCutcheon J.P."/>
            <person name="von Dohlen C.D."/>
        </authorList>
    </citation>
    <scope>NUCLEOTIDE SEQUENCE [LARGE SCALE GENOMIC DNA]</scope>
    <source>
        <strain evidence="3 4">PCIT</strain>
    </source>
</reference>
<keyword evidence="3" id="KW-0808">Transferase</keyword>
<dbReference type="PANTHER" id="PTHR43418">
    <property type="entry name" value="MULTIFUNCTIONAL TRYPTOPHAN BIOSYNTHESIS PROTEIN-RELATED"/>
    <property type="match status" value="1"/>
</dbReference>
<dbReference type="Gene3D" id="3.40.50.880">
    <property type="match status" value="1"/>
</dbReference>
<proteinExistence type="predicted"/>
<evidence type="ECO:0000313" key="3">
    <source>
        <dbReference type="EMBL" id="AEI75140.1"/>
    </source>
</evidence>
<dbReference type="InterPro" id="IPR029062">
    <property type="entry name" value="Class_I_gatase-like"/>
</dbReference>
<organism evidence="3 4">
    <name type="scientific">Tremblaya princeps (strain PCIT)</name>
    <dbReference type="NCBI Taxonomy" id="891398"/>
    <lineage>
        <taxon>Bacteria</taxon>
        <taxon>Pseudomonadati</taxon>
        <taxon>Pseudomonadota</taxon>
        <taxon>Betaproteobacteria</taxon>
        <taxon>Candidatus Tremblayella</taxon>
    </lineage>
</organism>
<sequence>MIRSTSELDREDGAPMSGCRCTHTRTLYGRAMARSAPASPDDIGLQCAAVGPLLRKHGSARSHAPVLVRFCSGTRLRTPKLCTSSSSGDTGRAVCRLAGRLGIRTRAATHPHRAAAGALGILGHDAMWDDGAGLLYGVPQGFMAARYNSLTLRRYPAHGIRCAAWRAGCEVMAVRHASLPTQCVQFHPESEFSPYRRAIFANMVSLALVST</sequence>
<feature type="domain" description="Glutamine amidotransferase" evidence="2">
    <location>
        <begin position="129"/>
        <end position="203"/>
    </location>
</feature>
<protein>
    <submittedName>
        <fullName evidence="3">Putative glutamine amidotransferase of anthranilate synthase</fullName>
    </submittedName>
</protein>
<dbReference type="HOGENOM" id="CLU_1304418_0_0_4"/>
<dbReference type="InterPro" id="IPR050472">
    <property type="entry name" value="Anth_synth/Amidotransfase"/>
</dbReference>
<reference key="1">
    <citation type="submission" date="2010-09" db="EMBL/GenBank/DDBJ databases">
        <title>An interdependent metabolic patchwork in the nested three-way symbiosis of mealybugs.</title>
        <authorList>
            <person name="McCutcheon J.P."/>
            <person name="von Dohlen C.D."/>
        </authorList>
    </citation>
    <scope>NUCLEOTIDE SEQUENCE</scope>
    <source>
        <strain>PCIT</strain>
    </source>
</reference>
<dbReference type="AlphaFoldDB" id="F7XYG4"/>
<dbReference type="InterPro" id="IPR017926">
    <property type="entry name" value="GATASE"/>
</dbReference>
<gene>
    <name evidence="3" type="primary">trpG</name>
    <name evidence="3" type="ordered locus">TPPCIT_083</name>
</gene>